<evidence type="ECO:0000313" key="7">
    <source>
        <dbReference type="EMBL" id="ELP87790.1"/>
    </source>
</evidence>
<comment type="similarity">
    <text evidence="5">Belongs to the AAA ATPase family.</text>
</comment>
<dbReference type="GeneID" id="14886706"/>
<keyword evidence="4 5" id="KW-0067">ATP-binding</keyword>
<evidence type="ECO:0000256" key="4">
    <source>
        <dbReference type="ARBA" id="ARBA00022840"/>
    </source>
</evidence>
<dbReference type="EMBL" id="KB206788">
    <property type="protein sequence ID" value="ELP87790.1"/>
    <property type="molecule type" value="Genomic_DNA"/>
</dbReference>
<evidence type="ECO:0000256" key="3">
    <source>
        <dbReference type="ARBA" id="ARBA00022741"/>
    </source>
</evidence>
<dbReference type="Pfam" id="PF17862">
    <property type="entry name" value="AAA_lid_3"/>
    <property type="match status" value="1"/>
</dbReference>
<dbReference type="PANTHER" id="PTHR23077">
    <property type="entry name" value="AAA-FAMILY ATPASE"/>
    <property type="match status" value="1"/>
</dbReference>
<comment type="subcellular location">
    <subcellularLocation>
        <location evidence="1">Cytoplasm</location>
    </subcellularLocation>
</comment>
<dbReference type="PROSITE" id="PS00674">
    <property type="entry name" value="AAA"/>
    <property type="match status" value="1"/>
</dbReference>
<dbReference type="Pfam" id="PF00004">
    <property type="entry name" value="AAA"/>
    <property type="match status" value="1"/>
</dbReference>
<dbReference type="GO" id="GO:0005524">
    <property type="term" value="F:ATP binding"/>
    <property type="evidence" value="ECO:0007669"/>
    <property type="project" value="UniProtKB-KW"/>
</dbReference>
<dbReference type="AlphaFoldDB" id="A0A0A1U1A8"/>
<feature type="domain" description="AAA+ ATPase" evidence="6">
    <location>
        <begin position="372"/>
        <end position="508"/>
    </location>
</feature>
<proteinExistence type="inferred from homology"/>
<dbReference type="InterPro" id="IPR027417">
    <property type="entry name" value="P-loop_NTPase"/>
</dbReference>
<evidence type="ECO:0000313" key="8">
    <source>
        <dbReference type="Proteomes" id="UP000014680"/>
    </source>
</evidence>
<accession>A0A0A1U1A8</accession>
<keyword evidence="3 5" id="KW-0547">Nucleotide-binding</keyword>
<dbReference type="CDD" id="cd00009">
    <property type="entry name" value="AAA"/>
    <property type="match status" value="1"/>
</dbReference>
<dbReference type="Gene3D" id="3.40.50.300">
    <property type="entry name" value="P-loop containing nucleotide triphosphate hydrolases"/>
    <property type="match status" value="2"/>
</dbReference>
<dbReference type="Proteomes" id="UP000014680">
    <property type="component" value="Unassembled WGS sequence"/>
</dbReference>
<dbReference type="Gene3D" id="1.10.8.60">
    <property type="match status" value="1"/>
</dbReference>
<evidence type="ECO:0000256" key="1">
    <source>
        <dbReference type="ARBA" id="ARBA00004496"/>
    </source>
</evidence>
<gene>
    <name evidence="7" type="ORF">EIN_411430</name>
</gene>
<evidence type="ECO:0000259" key="6">
    <source>
        <dbReference type="SMART" id="SM00382"/>
    </source>
</evidence>
<dbReference type="FunFam" id="3.40.50.300:FF:000567">
    <property type="entry name" value="ATPase, AAA family protein"/>
    <property type="match status" value="1"/>
</dbReference>
<dbReference type="RefSeq" id="XP_004254561.1">
    <property type="nucleotide sequence ID" value="XM_004254513.1"/>
</dbReference>
<feature type="domain" description="AAA+ ATPase" evidence="6">
    <location>
        <begin position="158"/>
        <end position="291"/>
    </location>
</feature>
<dbReference type="PANTHER" id="PTHR23077:SF27">
    <property type="entry name" value="ATPASE FAMILY GENE 2 PROTEIN HOMOLOG A"/>
    <property type="match status" value="1"/>
</dbReference>
<sequence>MADMKLSVGDYVELHLDQQIMGVFEIHPQPGSMRFMAYIYKEHAELHNLASSAKVTIVPIRKALTVLKTLQVTTPISSLYFPIVIDQLSHNPLHPHLKPIVFINGNPIELDISITNPSMVTRDTLILSPVHSPFPVFYTEAINSLTSALKYTPPHQLALRSFLITGASGSGKSVLCEQMAERSRRDAIFYFTPHGDISSAMNSIFKNALKYNEKSVVIIDNVNLLPETSLSALHKLDNSDVLLICTTTAKVNFPFQKTLQTSVPSPSERVTLISKFMKDNSKEEIDAVNELMSGYTHRDISTVFSEFEGNVETFKRLIKKHKPSGLSEISLNVPHVSWDQIGGNEDVKNRLREAVQWPLKYKDQLDLFKIRATRGILLHGPPGNSKTMQAKALATEAKCNFLAVKGPEMLSKYVGETEGKIKEIFTKARQNAPCVIFFDEIDGMLGVASERGKVGYGDRLLSQFLVEMDGLKETKILVLAATNRPDLLDQALLRPGRFDRILYVGLPDNSTRKQIVQIYAKDVDSEVWAEKLDGYSGAEIAGICREASLYCLRKNVDKINEDVLELAFQKFGKPQTKKDVILLHEQFQKEHVLQGF</sequence>
<evidence type="ECO:0000256" key="2">
    <source>
        <dbReference type="ARBA" id="ARBA00022490"/>
    </source>
</evidence>
<dbReference type="InterPro" id="IPR003960">
    <property type="entry name" value="ATPase_AAA_CS"/>
</dbReference>
<dbReference type="InterPro" id="IPR003593">
    <property type="entry name" value="AAA+_ATPase"/>
</dbReference>
<dbReference type="GO" id="GO:0005737">
    <property type="term" value="C:cytoplasm"/>
    <property type="evidence" value="ECO:0007669"/>
    <property type="project" value="UniProtKB-SubCell"/>
</dbReference>
<dbReference type="SUPFAM" id="SSF52540">
    <property type="entry name" value="P-loop containing nucleoside triphosphate hydrolases"/>
    <property type="match status" value="2"/>
</dbReference>
<dbReference type="InterPro" id="IPR041569">
    <property type="entry name" value="AAA_lid_3"/>
</dbReference>
<dbReference type="InterPro" id="IPR003959">
    <property type="entry name" value="ATPase_AAA_core"/>
</dbReference>
<evidence type="ECO:0000256" key="5">
    <source>
        <dbReference type="RuleBase" id="RU003651"/>
    </source>
</evidence>
<organism evidence="7 8">
    <name type="scientific">Entamoeba invadens IP1</name>
    <dbReference type="NCBI Taxonomy" id="370355"/>
    <lineage>
        <taxon>Eukaryota</taxon>
        <taxon>Amoebozoa</taxon>
        <taxon>Evosea</taxon>
        <taxon>Archamoebae</taxon>
        <taxon>Mastigamoebida</taxon>
        <taxon>Entamoebidae</taxon>
        <taxon>Entamoeba</taxon>
    </lineage>
</organism>
<protein>
    <recommendedName>
        <fullName evidence="6">AAA+ ATPase domain-containing protein</fullName>
    </recommendedName>
</protein>
<dbReference type="GO" id="GO:0016887">
    <property type="term" value="F:ATP hydrolysis activity"/>
    <property type="evidence" value="ECO:0007669"/>
    <property type="project" value="InterPro"/>
</dbReference>
<dbReference type="OrthoDB" id="27435at2759"/>
<keyword evidence="2" id="KW-0963">Cytoplasm</keyword>
<dbReference type="KEGG" id="eiv:EIN_411430"/>
<dbReference type="SMART" id="SM00382">
    <property type="entry name" value="AAA"/>
    <property type="match status" value="2"/>
</dbReference>
<dbReference type="InterPro" id="IPR050168">
    <property type="entry name" value="AAA_ATPase_domain"/>
</dbReference>
<keyword evidence="8" id="KW-1185">Reference proteome</keyword>
<dbReference type="VEuPathDB" id="AmoebaDB:EIN_411430"/>
<reference evidence="7 8" key="1">
    <citation type="submission" date="2012-10" db="EMBL/GenBank/DDBJ databases">
        <authorList>
            <person name="Zafar N."/>
            <person name="Inman J."/>
            <person name="Hall N."/>
            <person name="Lorenzi H."/>
            <person name="Caler E."/>
        </authorList>
    </citation>
    <scope>NUCLEOTIDE SEQUENCE [LARGE SCALE GENOMIC DNA]</scope>
    <source>
        <strain evidence="7 8">IP1</strain>
    </source>
</reference>
<name>A0A0A1U1A8_ENTIV</name>
<dbReference type="OMA" id="MYIYKSH"/>